<keyword evidence="10" id="KW-1185">Reference proteome</keyword>
<evidence type="ECO:0000256" key="1">
    <source>
        <dbReference type="ARBA" id="ARBA00004141"/>
    </source>
</evidence>
<sequence>MVAEPPLWHGWVTLSLLVLMMIASMLDVAPHLVMMLTVTIFIPLKIIDLKQAMRGFSDDAVLSNAVLFVVARGKSSFQTRSYLAPESRVEQSGVLEHIAKLLFKTTGYEEQNGGDKKKNMLWVLLQFLVPLAIVSAFVVNTPLVALMIPFILKFHKKGKKTKYLNKLSVKERLFEAVIPSRSPMVGKKISYIRLNTRNDRAVVAALHRHGTRLDTVISDIELETGDCLLVIAADVDFISKNINSVAFSLVCQKAKIAAAVVVGMIIANAVGVNLVIAGLLAAAAMLITKCLTPQDALDSLDLTVIIMLAAALGISEAMIHSGAGTMVAKTLMKMSGNSQIGLITCTYIATNVFSLAITNSAAVTMMFPIALAGATSRHLDFRPFAYSLIMAAASALMTQISCSTNAMIHATGCYKFKDYIINGGPLEILLFGVTVGIISTLKWWWLWWIALTVLAIVSTPFIFKL</sequence>
<comment type="subcellular location">
    <subcellularLocation>
        <location evidence="1">Membrane</location>
        <topology evidence="1">Multi-pass membrane protein</topology>
    </subcellularLocation>
</comment>
<dbReference type="GO" id="GO:0006813">
    <property type="term" value="P:potassium ion transport"/>
    <property type="evidence" value="ECO:0007669"/>
    <property type="project" value="InterPro"/>
</dbReference>
<feature type="transmembrane region" description="Helical" evidence="7">
    <location>
        <begin position="12"/>
        <end position="44"/>
    </location>
</feature>
<dbReference type="OMA" id="NAMIHAT"/>
<feature type="domain" description="RCK C-terminal" evidence="8">
    <location>
        <begin position="161"/>
        <end position="248"/>
    </location>
</feature>
<evidence type="ECO:0000256" key="2">
    <source>
        <dbReference type="ARBA" id="ARBA00022448"/>
    </source>
</evidence>
<feature type="non-terminal residue" evidence="9">
    <location>
        <position position="465"/>
    </location>
</feature>
<name>A0AA38GUJ2_TAXCH</name>
<dbReference type="PANTHER" id="PTHR43652:SF2">
    <property type="entry name" value="BASIC AMINO ACID ANTIPORTER YFCC-RELATED"/>
    <property type="match status" value="1"/>
</dbReference>
<keyword evidence="2" id="KW-0813">Transport</keyword>
<dbReference type="PROSITE" id="PS51202">
    <property type="entry name" value="RCK_C"/>
    <property type="match status" value="1"/>
</dbReference>
<evidence type="ECO:0000313" key="9">
    <source>
        <dbReference type="EMBL" id="KAH9328315.1"/>
    </source>
</evidence>
<feature type="transmembrane region" description="Helical" evidence="7">
    <location>
        <begin position="256"/>
        <end position="287"/>
    </location>
</feature>
<reference evidence="9 10" key="1">
    <citation type="journal article" date="2021" name="Nat. Plants">
        <title>The Taxus genome provides insights into paclitaxel biosynthesis.</title>
        <authorList>
            <person name="Xiong X."/>
            <person name="Gou J."/>
            <person name="Liao Q."/>
            <person name="Li Y."/>
            <person name="Zhou Q."/>
            <person name="Bi G."/>
            <person name="Li C."/>
            <person name="Du R."/>
            <person name="Wang X."/>
            <person name="Sun T."/>
            <person name="Guo L."/>
            <person name="Liang H."/>
            <person name="Lu P."/>
            <person name="Wu Y."/>
            <person name="Zhang Z."/>
            <person name="Ro D.K."/>
            <person name="Shang Y."/>
            <person name="Huang S."/>
            <person name="Yan J."/>
        </authorList>
    </citation>
    <scope>NUCLEOTIDE SEQUENCE [LARGE SCALE GENOMIC DNA]</scope>
    <source>
        <strain evidence="9">Ta-2019</strain>
    </source>
</reference>
<keyword evidence="3 7" id="KW-0812">Transmembrane</keyword>
<gene>
    <name evidence="9" type="ORF">KI387_000423</name>
</gene>
<keyword evidence="5 7" id="KW-1133">Transmembrane helix</keyword>
<evidence type="ECO:0000256" key="4">
    <source>
        <dbReference type="ARBA" id="ARBA00022737"/>
    </source>
</evidence>
<feature type="transmembrane region" description="Helical" evidence="7">
    <location>
        <begin position="419"/>
        <end position="438"/>
    </location>
</feature>
<feature type="transmembrane region" description="Helical" evidence="7">
    <location>
        <begin position="299"/>
        <end position="319"/>
    </location>
</feature>
<dbReference type="GO" id="GO:0005886">
    <property type="term" value="C:plasma membrane"/>
    <property type="evidence" value="ECO:0007669"/>
    <property type="project" value="TreeGrafter"/>
</dbReference>
<dbReference type="AlphaFoldDB" id="A0AA38GUJ2"/>
<evidence type="ECO:0000259" key="8">
    <source>
        <dbReference type="PROSITE" id="PS51202"/>
    </source>
</evidence>
<dbReference type="InterPro" id="IPR004680">
    <property type="entry name" value="Cit_transptr-like_dom"/>
</dbReference>
<evidence type="ECO:0000256" key="6">
    <source>
        <dbReference type="ARBA" id="ARBA00023136"/>
    </source>
</evidence>
<dbReference type="SUPFAM" id="SSF116726">
    <property type="entry name" value="TrkA C-terminal domain-like"/>
    <property type="match status" value="1"/>
</dbReference>
<evidence type="ECO:0000256" key="5">
    <source>
        <dbReference type="ARBA" id="ARBA00022989"/>
    </source>
</evidence>
<feature type="transmembrane region" description="Helical" evidence="7">
    <location>
        <begin position="127"/>
        <end position="152"/>
    </location>
</feature>
<organism evidence="9 10">
    <name type="scientific">Taxus chinensis</name>
    <name type="common">Chinese yew</name>
    <name type="synonym">Taxus wallichiana var. chinensis</name>
    <dbReference type="NCBI Taxonomy" id="29808"/>
    <lineage>
        <taxon>Eukaryota</taxon>
        <taxon>Viridiplantae</taxon>
        <taxon>Streptophyta</taxon>
        <taxon>Embryophyta</taxon>
        <taxon>Tracheophyta</taxon>
        <taxon>Spermatophyta</taxon>
        <taxon>Pinopsida</taxon>
        <taxon>Pinidae</taxon>
        <taxon>Conifers II</taxon>
        <taxon>Cupressales</taxon>
        <taxon>Taxaceae</taxon>
        <taxon>Taxus</taxon>
    </lineage>
</organism>
<protein>
    <recommendedName>
        <fullName evidence="8">RCK C-terminal domain-containing protein</fullName>
    </recommendedName>
</protein>
<evidence type="ECO:0000256" key="7">
    <source>
        <dbReference type="SAM" id="Phobius"/>
    </source>
</evidence>
<dbReference type="InterPro" id="IPR036721">
    <property type="entry name" value="RCK_C_sf"/>
</dbReference>
<feature type="transmembrane region" description="Helical" evidence="7">
    <location>
        <begin position="340"/>
        <end position="372"/>
    </location>
</feature>
<dbReference type="GO" id="GO:0008324">
    <property type="term" value="F:monoatomic cation transmembrane transporter activity"/>
    <property type="evidence" value="ECO:0007669"/>
    <property type="project" value="InterPro"/>
</dbReference>
<dbReference type="Pfam" id="PF03600">
    <property type="entry name" value="CitMHS"/>
    <property type="match status" value="1"/>
</dbReference>
<keyword evidence="4" id="KW-0677">Repeat</keyword>
<dbReference type="EMBL" id="JAHRHJ020000001">
    <property type="protein sequence ID" value="KAH9328315.1"/>
    <property type="molecule type" value="Genomic_DNA"/>
</dbReference>
<comment type="caution">
    <text evidence="9">The sequence shown here is derived from an EMBL/GenBank/DDBJ whole genome shotgun (WGS) entry which is preliminary data.</text>
</comment>
<dbReference type="InterPro" id="IPR051679">
    <property type="entry name" value="DASS-Related_Transporters"/>
</dbReference>
<evidence type="ECO:0000313" key="10">
    <source>
        <dbReference type="Proteomes" id="UP000824469"/>
    </source>
</evidence>
<feature type="transmembrane region" description="Helical" evidence="7">
    <location>
        <begin position="444"/>
        <end position="463"/>
    </location>
</feature>
<evidence type="ECO:0000256" key="3">
    <source>
        <dbReference type="ARBA" id="ARBA00022692"/>
    </source>
</evidence>
<dbReference type="InterPro" id="IPR006037">
    <property type="entry name" value="RCK_C"/>
</dbReference>
<proteinExistence type="predicted"/>
<accession>A0AA38GUJ2</accession>
<feature type="transmembrane region" description="Helical" evidence="7">
    <location>
        <begin position="384"/>
        <end position="407"/>
    </location>
</feature>
<keyword evidence="6 7" id="KW-0472">Membrane</keyword>
<dbReference type="PANTHER" id="PTHR43652">
    <property type="entry name" value="BASIC AMINO ACID ANTIPORTER YFCC-RELATED"/>
    <property type="match status" value="1"/>
</dbReference>
<dbReference type="Gene3D" id="3.30.70.1450">
    <property type="entry name" value="Regulator of K+ conductance, C-terminal domain"/>
    <property type="match status" value="1"/>
</dbReference>
<dbReference type="Proteomes" id="UP000824469">
    <property type="component" value="Unassembled WGS sequence"/>
</dbReference>